<name>A0AAD9KVQ2_RIDPI</name>
<dbReference type="AlphaFoldDB" id="A0AAD9KVQ2"/>
<keyword evidence="4" id="KW-1185">Reference proteome</keyword>
<accession>A0AAD9KVQ2</accession>
<keyword evidence="2" id="KW-0472">Membrane</keyword>
<dbReference type="EMBL" id="JAODUO010000554">
    <property type="protein sequence ID" value="KAK2178202.1"/>
    <property type="molecule type" value="Genomic_DNA"/>
</dbReference>
<organism evidence="3 4">
    <name type="scientific">Ridgeia piscesae</name>
    <name type="common">Tubeworm</name>
    <dbReference type="NCBI Taxonomy" id="27915"/>
    <lineage>
        <taxon>Eukaryota</taxon>
        <taxon>Metazoa</taxon>
        <taxon>Spiralia</taxon>
        <taxon>Lophotrochozoa</taxon>
        <taxon>Annelida</taxon>
        <taxon>Polychaeta</taxon>
        <taxon>Sedentaria</taxon>
        <taxon>Canalipalpata</taxon>
        <taxon>Sabellida</taxon>
        <taxon>Siboglinidae</taxon>
        <taxon>Ridgeia</taxon>
    </lineage>
</organism>
<feature type="transmembrane region" description="Helical" evidence="2">
    <location>
        <begin position="337"/>
        <end position="354"/>
    </location>
</feature>
<evidence type="ECO:0000313" key="3">
    <source>
        <dbReference type="EMBL" id="KAK2178202.1"/>
    </source>
</evidence>
<reference evidence="3" key="1">
    <citation type="journal article" date="2023" name="Mol. Biol. Evol.">
        <title>Third-Generation Sequencing Reveals the Adaptive Role of the Epigenome in Three Deep-Sea Polychaetes.</title>
        <authorList>
            <person name="Perez M."/>
            <person name="Aroh O."/>
            <person name="Sun Y."/>
            <person name="Lan Y."/>
            <person name="Juniper S.K."/>
            <person name="Young C.R."/>
            <person name="Angers B."/>
            <person name="Qian P.Y."/>
        </authorList>
    </citation>
    <scope>NUCLEOTIDE SEQUENCE</scope>
    <source>
        <strain evidence="3">R07B-5</strain>
    </source>
</reference>
<dbReference type="Proteomes" id="UP001209878">
    <property type="component" value="Unassembled WGS sequence"/>
</dbReference>
<evidence type="ECO:0000256" key="2">
    <source>
        <dbReference type="SAM" id="Phobius"/>
    </source>
</evidence>
<gene>
    <name evidence="3" type="ORF">NP493_554g00026</name>
</gene>
<feature type="transmembrane region" description="Helical" evidence="2">
    <location>
        <begin position="290"/>
        <end position="307"/>
    </location>
</feature>
<feature type="transmembrane region" description="Helical" evidence="2">
    <location>
        <begin position="264"/>
        <end position="284"/>
    </location>
</feature>
<feature type="coiled-coil region" evidence="1">
    <location>
        <begin position="154"/>
        <end position="181"/>
    </location>
</feature>
<feature type="transmembrane region" description="Helical" evidence="2">
    <location>
        <begin position="191"/>
        <end position="219"/>
    </location>
</feature>
<keyword evidence="2" id="KW-1133">Transmembrane helix</keyword>
<proteinExistence type="predicted"/>
<sequence>MAAVAFTWAVRWAGQLAGVSESLLEKVPEDDEWLTIRHFLKNTSRLLRRGDVAAGIKGFGQILPYVQRAISSVEKYTNLTNTYKITQTITQHFLVDDTARSELVEFMKDTRAKIVSVGASVEDLGRRIDELLEGVIERREAIGWFVTCRLAFRMNRISAEIRTCEDQLDRARALLVEIDEQVAGKSFLANLLYYVSLLTGLALSATGSVPVGAVCIAAATASRQSAQTLDEYRRELAKIDGEHRALQTKLAECRHRFEAERKNYLLLTGVPYALFALLLLGAILFLAGKFANFVLFSVAFLYVCLMAERTSAGRYYLGMILGFIAMVVQIQRYNGMIAFNCISAVFIVCEYIGLTD</sequence>
<evidence type="ECO:0000256" key="1">
    <source>
        <dbReference type="SAM" id="Coils"/>
    </source>
</evidence>
<feature type="transmembrane region" description="Helical" evidence="2">
    <location>
        <begin position="314"/>
        <end position="331"/>
    </location>
</feature>
<keyword evidence="1" id="KW-0175">Coiled coil</keyword>
<protein>
    <submittedName>
        <fullName evidence="3">Uncharacterized protein</fullName>
    </submittedName>
</protein>
<comment type="caution">
    <text evidence="3">The sequence shown here is derived from an EMBL/GenBank/DDBJ whole genome shotgun (WGS) entry which is preliminary data.</text>
</comment>
<evidence type="ECO:0000313" key="4">
    <source>
        <dbReference type="Proteomes" id="UP001209878"/>
    </source>
</evidence>
<keyword evidence="2" id="KW-0812">Transmembrane</keyword>